<evidence type="ECO:0000313" key="2">
    <source>
        <dbReference type="EMBL" id="OUN89551.1"/>
    </source>
</evidence>
<evidence type="ECO:0008006" key="4">
    <source>
        <dbReference type="Google" id="ProtNLM"/>
    </source>
</evidence>
<keyword evidence="3" id="KW-1185">Reference proteome</keyword>
<proteinExistence type="predicted"/>
<dbReference type="EMBL" id="NFIE01000003">
    <property type="protein sequence ID" value="OUN89551.1"/>
    <property type="molecule type" value="Genomic_DNA"/>
</dbReference>
<dbReference type="AlphaFoldDB" id="A0A1Y3XWQ5"/>
<gene>
    <name evidence="2" type="ORF">B5G02_02035</name>
</gene>
<name>A0A1Y3XWQ5_9ACTN</name>
<protein>
    <recommendedName>
        <fullName evidence="4">FeoB-associated Cys-rich membrane protein</fullName>
    </recommendedName>
</protein>
<evidence type="ECO:0000313" key="3">
    <source>
        <dbReference type="Proteomes" id="UP000195781"/>
    </source>
</evidence>
<organism evidence="2 3">
    <name type="scientific">[Collinsella] massiliensis</name>
    <dbReference type="NCBI Taxonomy" id="1232426"/>
    <lineage>
        <taxon>Bacteria</taxon>
        <taxon>Bacillati</taxon>
        <taxon>Actinomycetota</taxon>
        <taxon>Coriobacteriia</taxon>
        <taxon>Coriobacteriales</taxon>
        <taxon>Coriobacteriaceae</taxon>
        <taxon>Enorma</taxon>
    </lineage>
</organism>
<accession>A0A1Y3XWQ5</accession>
<reference evidence="3" key="1">
    <citation type="submission" date="2017-04" db="EMBL/GenBank/DDBJ databases">
        <title>Function of individual gut microbiota members based on whole genome sequencing of pure cultures obtained from chicken caecum.</title>
        <authorList>
            <person name="Medvecky M."/>
            <person name="Cejkova D."/>
            <person name="Polansky O."/>
            <person name="Karasova D."/>
            <person name="Kubasova T."/>
            <person name="Cizek A."/>
            <person name="Rychlik I."/>
        </authorList>
    </citation>
    <scope>NUCLEOTIDE SEQUENCE [LARGE SCALE GENOMIC DNA]</scope>
    <source>
        <strain evidence="3">An5</strain>
    </source>
</reference>
<keyword evidence="1" id="KW-0812">Transmembrane</keyword>
<feature type="transmembrane region" description="Helical" evidence="1">
    <location>
        <begin position="6"/>
        <end position="23"/>
    </location>
</feature>
<sequence length="64" mass="6432">MGVADIIILTLVAAAFIAVCVRVRRKGTCADCSSAGSCSSCGQKGCPACKGVDKVADDLGRGVR</sequence>
<evidence type="ECO:0000256" key="1">
    <source>
        <dbReference type="SAM" id="Phobius"/>
    </source>
</evidence>
<dbReference type="Proteomes" id="UP000195781">
    <property type="component" value="Unassembled WGS sequence"/>
</dbReference>
<dbReference type="RefSeq" id="WP_019239786.1">
    <property type="nucleotide sequence ID" value="NZ_CABKRW010000049.1"/>
</dbReference>
<keyword evidence="1" id="KW-0472">Membrane</keyword>
<comment type="caution">
    <text evidence="2">The sequence shown here is derived from an EMBL/GenBank/DDBJ whole genome shotgun (WGS) entry which is preliminary data.</text>
</comment>
<keyword evidence="1" id="KW-1133">Transmembrane helix</keyword>